<evidence type="ECO:0000256" key="2">
    <source>
        <dbReference type="SAM" id="Phobius"/>
    </source>
</evidence>
<comment type="caution">
    <text evidence="3">The sequence shown here is derived from an EMBL/GenBank/DDBJ whole genome shotgun (WGS) entry which is preliminary data.</text>
</comment>
<dbReference type="PANTHER" id="PTHR48125">
    <property type="entry name" value="LP07818P1"/>
    <property type="match status" value="1"/>
</dbReference>
<feature type="compositionally biased region" description="Acidic residues" evidence="1">
    <location>
        <begin position="743"/>
        <end position="757"/>
    </location>
</feature>
<keyword evidence="2" id="KW-0812">Transmembrane</keyword>
<dbReference type="PANTHER" id="PTHR48125:SF10">
    <property type="entry name" value="OS12G0136300 PROTEIN"/>
    <property type="match status" value="1"/>
</dbReference>
<dbReference type="Proteomes" id="UP001153618">
    <property type="component" value="Unassembled WGS sequence"/>
</dbReference>
<feature type="compositionally biased region" description="Acidic residues" evidence="1">
    <location>
        <begin position="648"/>
        <end position="661"/>
    </location>
</feature>
<feature type="compositionally biased region" description="Acidic residues" evidence="1">
    <location>
        <begin position="943"/>
        <end position="955"/>
    </location>
</feature>
<feature type="compositionally biased region" description="Polar residues" evidence="1">
    <location>
        <begin position="22"/>
        <end position="31"/>
    </location>
</feature>
<dbReference type="EMBL" id="CAJVOS010000007">
    <property type="protein sequence ID" value="CAG7950916.1"/>
    <property type="molecule type" value="Genomic_DNA"/>
</dbReference>
<keyword evidence="4" id="KW-1185">Reference proteome</keyword>
<protein>
    <submittedName>
        <fullName evidence="3">Uncharacterized protein</fullName>
    </submittedName>
</protein>
<feature type="compositionally biased region" description="Acidic residues" evidence="1">
    <location>
        <begin position="1130"/>
        <end position="1150"/>
    </location>
</feature>
<feature type="compositionally biased region" description="Acidic residues" evidence="1">
    <location>
        <begin position="178"/>
        <end position="199"/>
    </location>
</feature>
<evidence type="ECO:0000313" key="4">
    <source>
        <dbReference type="Proteomes" id="UP001153618"/>
    </source>
</evidence>
<organism evidence="3 4">
    <name type="scientific">Penicillium olsonii</name>
    <dbReference type="NCBI Taxonomy" id="99116"/>
    <lineage>
        <taxon>Eukaryota</taxon>
        <taxon>Fungi</taxon>
        <taxon>Dikarya</taxon>
        <taxon>Ascomycota</taxon>
        <taxon>Pezizomycotina</taxon>
        <taxon>Eurotiomycetes</taxon>
        <taxon>Eurotiomycetidae</taxon>
        <taxon>Eurotiales</taxon>
        <taxon>Aspergillaceae</taxon>
        <taxon>Penicillium</taxon>
    </lineage>
</organism>
<reference evidence="3" key="1">
    <citation type="submission" date="2021-07" db="EMBL/GenBank/DDBJ databases">
        <authorList>
            <person name="Branca A.L. A."/>
        </authorList>
    </citation>
    <scope>NUCLEOTIDE SEQUENCE</scope>
</reference>
<sequence>MSSDPRRRNSVIPFQMAGANPISESQGSPHGTSPLEGPVTAQPPVERAPGRDTQVLSEAMEVETTTVEPTERMDSQVQAQSEQSEQEATVRQIRNRLARDRASLSGFKTAFREGRLLQFEAIKDIGLIQSRNDEILPFVLGLGFRIPRDLDDQIREVKSEIAHWSRQAYAMRDPTPSEYDEEQLSPPEDFTDSSDEEDESRMISQKAIATTTDRPHLFDVPNFGAPKTQLGSTDVGDASSSASRKAPTRKEETEGGMISRAALASASRSPHPFDVKPNLGGVSSQRASAKDRGMLVLNKPPSKNFRCFEPISLEHRDLGDSAVPQSPTMEEASSVHTCQQVPGSSSTPHDVDLDVDMEDRIEEMVDANLMGPTPATPTQDESSTSFEWMYWGSNLSDQQRWGHFFRLWMNYPERESLQWMFDPRMGPAVPQVESVPQQVPIHLQVLQPEVEMPAEMEGLEFSSGQYFDLTITQVQESTTSPIPLEMDVAGRKRRRDDSLEDSMEGGRVKRGNHGTVGETAVPETPWTAPLQYSDAAAESSTVSPPTPSEQAQVVHDAEGEQSGGVEEVASVGDGPAHASEGPAGDEPVAGVETNTELPLNGEADSEAGEVQPAQAEQIPTAEDEVEPGEADSETGEARPAEAGQIPTAEDEVEPEEADSETGEVRPAEAGQNPTVEDEVESGEADSEAGEVRPAEAGQIPPVDDEVEPAVAPAPVVNPLPEEVPAAMMPPTMGETSQSSAPPIEEEIEDEVVEDSAPPEESVLDLSSDMESEVASDVVTPTDTEDERSTKDLMRRCSARQKSADQFVSEYVPKALEETRAFMKRVHEQFGVEGGLPVGPEPQTGEDTQTGEAEGPAPSEPVPAEDLAGEDTQTGEVEASAPSEPAPAVNPAVESPQIGEVEGLSAPSEPALAEEPTVGSPLTGEVEAPAPSEPVSTEDPVTGDQEEGSEVLEESIDQIVGEIMETMLVAVETSISPPPIPTATPPPPSVPPTPLEISTLDEMGVDHCEYIVASQWSERKRLQGSHLSRLLANCPPCDYGSDEVPIEESGSSQWEEQGQEGNEEATCPKSNSSGISCAEETTGEEAESAQADQRDAEEEWALMEARLALLIPGFGWTQSNYRPSSPSDAAFSEEEDLGSTEAFSDETEGPDPADHPDQQFAEEQRGIEGLCESSASDSGQSQIDSPLASNVNASVAAGVRSVGSALCYGLGALVRVFAFVIWALAICSVIFVLLGGHLDMGAFAHVCFGPTRVLEELRAGHGTQSSLMDWVFYMVVRWLAGDRMTPG</sequence>
<evidence type="ECO:0000313" key="3">
    <source>
        <dbReference type="EMBL" id="CAG7950916.1"/>
    </source>
</evidence>
<name>A0A9W4MMF5_PENOL</name>
<accession>A0A9W4MMF5</accession>
<feature type="compositionally biased region" description="Low complexity" evidence="1">
    <location>
        <begin position="1046"/>
        <end position="1055"/>
    </location>
</feature>
<feature type="compositionally biased region" description="Low complexity" evidence="1">
    <location>
        <begin position="259"/>
        <end position="269"/>
    </location>
</feature>
<feature type="compositionally biased region" description="Low complexity" evidence="1">
    <location>
        <begin position="875"/>
        <end position="895"/>
    </location>
</feature>
<dbReference type="OrthoDB" id="10689056at2759"/>
<feature type="compositionally biased region" description="Acidic residues" evidence="1">
    <location>
        <begin position="675"/>
        <end position="688"/>
    </location>
</feature>
<feature type="compositionally biased region" description="Low complexity" evidence="1">
    <location>
        <begin position="75"/>
        <end position="87"/>
    </location>
</feature>
<feature type="region of interest" description="Disordered" evidence="1">
    <location>
        <begin position="830"/>
        <end position="958"/>
    </location>
</feature>
<gene>
    <name evidence="3" type="ORF">POLS_LOCUS451</name>
</gene>
<keyword evidence="2" id="KW-1133">Transmembrane helix</keyword>
<feature type="region of interest" description="Disordered" evidence="1">
    <location>
        <begin position="1121"/>
        <end position="1157"/>
    </location>
</feature>
<feature type="region of interest" description="Disordered" evidence="1">
    <location>
        <begin position="477"/>
        <end position="804"/>
    </location>
</feature>
<feature type="transmembrane region" description="Helical" evidence="2">
    <location>
        <begin position="1211"/>
        <end position="1233"/>
    </location>
</feature>
<proteinExistence type="predicted"/>
<feature type="compositionally biased region" description="Pro residues" evidence="1">
    <location>
        <begin position="975"/>
        <end position="992"/>
    </location>
</feature>
<feature type="compositionally biased region" description="Low complexity" evidence="1">
    <location>
        <begin position="708"/>
        <end position="726"/>
    </location>
</feature>
<feature type="region of interest" description="Disordered" evidence="1">
    <location>
        <begin position="973"/>
        <end position="992"/>
    </location>
</feature>
<feature type="region of interest" description="Disordered" evidence="1">
    <location>
        <begin position="168"/>
        <end position="287"/>
    </location>
</feature>
<feature type="compositionally biased region" description="Acidic residues" evidence="1">
    <location>
        <begin position="621"/>
        <end position="634"/>
    </location>
</feature>
<keyword evidence="2" id="KW-0472">Membrane</keyword>
<evidence type="ECO:0000256" key="1">
    <source>
        <dbReference type="SAM" id="MobiDB-lite"/>
    </source>
</evidence>
<feature type="region of interest" description="Disordered" evidence="1">
    <location>
        <begin position="1040"/>
        <end position="1095"/>
    </location>
</feature>
<feature type="region of interest" description="Disordered" evidence="1">
    <location>
        <begin position="1"/>
        <end position="88"/>
    </location>
</feature>